<proteinExistence type="predicted"/>
<gene>
    <name evidence="1" type="ORF">BdWA1_002575</name>
</gene>
<keyword evidence="2" id="KW-1185">Reference proteome</keyword>
<comment type="caution">
    <text evidence="1">The sequence shown here is derived from an EMBL/GenBank/DDBJ whole genome shotgun (WGS) entry which is preliminary data.</text>
</comment>
<accession>A0AAD9PK95</accession>
<dbReference type="Proteomes" id="UP001214638">
    <property type="component" value="Unassembled WGS sequence"/>
</dbReference>
<protein>
    <submittedName>
        <fullName evidence="1">Uncharacterized protein</fullName>
    </submittedName>
</protein>
<dbReference type="EMBL" id="JALLKP010000003">
    <property type="protein sequence ID" value="KAK2195977.1"/>
    <property type="molecule type" value="Genomic_DNA"/>
</dbReference>
<evidence type="ECO:0000313" key="2">
    <source>
        <dbReference type="Proteomes" id="UP001214638"/>
    </source>
</evidence>
<dbReference type="KEGG" id="bdw:94336872"/>
<dbReference type="AlphaFoldDB" id="A0AAD9PK95"/>
<sequence length="138" mass="15556">MGTTIILLYTGDLETPDTIRYKRAFSIDENYQLFVQESDVNNVSDTVQLLITALVANGKSETEALLKNSQFKKIIELLVSAIRTKPNVDELKKKYNEALADPEGQKLLEFFINKAKGSEKAMGFFNKIGVDIDMLFTQ</sequence>
<reference evidence="1" key="1">
    <citation type="journal article" date="2023" name="Nat. Microbiol.">
        <title>Babesia duncani multi-omics identifies virulence factors and drug targets.</title>
        <authorList>
            <person name="Singh P."/>
            <person name="Lonardi S."/>
            <person name="Liang Q."/>
            <person name="Vydyam P."/>
            <person name="Khabirova E."/>
            <person name="Fang T."/>
            <person name="Gihaz S."/>
            <person name="Thekkiniath J."/>
            <person name="Munshi M."/>
            <person name="Abel S."/>
            <person name="Ciampossin L."/>
            <person name="Batugedara G."/>
            <person name="Gupta M."/>
            <person name="Lu X.M."/>
            <person name="Lenz T."/>
            <person name="Chakravarty S."/>
            <person name="Cornillot E."/>
            <person name="Hu Y."/>
            <person name="Ma W."/>
            <person name="Gonzalez L.M."/>
            <person name="Sanchez S."/>
            <person name="Estrada K."/>
            <person name="Sanchez-Flores A."/>
            <person name="Montero E."/>
            <person name="Harb O.S."/>
            <person name="Le Roch K.G."/>
            <person name="Mamoun C.B."/>
        </authorList>
    </citation>
    <scope>NUCLEOTIDE SEQUENCE</scope>
    <source>
        <strain evidence="1">WA1</strain>
    </source>
</reference>
<dbReference type="GeneID" id="94336872"/>
<organism evidence="1 2">
    <name type="scientific">Babesia duncani</name>
    <dbReference type="NCBI Taxonomy" id="323732"/>
    <lineage>
        <taxon>Eukaryota</taxon>
        <taxon>Sar</taxon>
        <taxon>Alveolata</taxon>
        <taxon>Apicomplexa</taxon>
        <taxon>Aconoidasida</taxon>
        <taxon>Piroplasmida</taxon>
        <taxon>Babesiidae</taxon>
        <taxon>Babesia</taxon>
    </lineage>
</organism>
<name>A0AAD9PK95_9APIC</name>
<evidence type="ECO:0000313" key="1">
    <source>
        <dbReference type="EMBL" id="KAK2195977.1"/>
    </source>
</evidence>
<dbReference type="RefSeq" id="XP_067802819.1">
    <property type="nucleotide sequence ID" value="XM_067947597.1"/>
</dbReference>